<sequence length="1358" mass="155343">MTESNSPSVENAVLTLESSEENNCEVSEEDAYRFFCHPFCVEERDSSDSSETNSDFIIDIEDDSPLVSGVTVHTEVDRKRLYVPLDTAVELEDILPKGTEPRFLDDEGIYVCERIQMPRKMYDKMSHRLLDQHKGECWFGKDGCLNTLPNPMKNYWRAKIDFPFPSISAGLTTKYIKSVVVGGGSETKPATSCWQLDLNLIGIQFTHHSLFSREHVLASRLLGLCESYKNRRGIDKTTYLQEKLRALKKSKKDMDAQSHTSAVRSKALNSQIRETQRTLRVIKEEDALLLRNIITTWQCLKDLRTRNHYVSSSVKLQFQRVELKAATRDGTSVQFATEGTPTDSTAGSTIAEEEDGSIFVDDDMIFSQNLMSEGLQDILNAYNRKERAGDGLHRTAPRRMSHFPYIPVLRMNEMITSDLKCDSLEYCRRAALRDSKISVKIFYNGKLVSVTSRSPFHHDFRVNIEETFNMQVTNWPESLMLEIHEHKKFRSTLLAKVYLPIPHRNITSTSAPVETSEFSSDQLVKDSFTGVGGNVFFKMNDNDKEHMCLLTSAKLYYVLSWAEDEWGLPKAPPADPVLPSFSSLPAQLTRRQLEWLMRLRIDPNHPANTSLYELMAEMCHIQENPSSRFHLESAEDYFATDEQLDASRRFGLLRLRSQRAIPSRPIPLHDWQIPPALTEDYEGCHNEPPRETDCITAQRKWAIQYFQKLVSGVQKDLHHMDKKYNLSDIVREVERFQIPPLPDPPPSNMNTRRPSQQLRPSRQNNKGVPPGLLSDGDLTIRVDVQRAVNLPIRQQTYHHMENRGPYCGLSSGKQFFIRWTHKDDLQDQLQPFAEVKFQRSSFETNIAEGPDPIWREEFCLDFSSPDGDYSHTGLAKVQDDIIINVFDVVSFQLTERHTLRGCGTQTFLGKQWLGSVNIPFRALLKQSKISCTFKINTPPALLGYTWSRNDFHSNPAKQRKASYLTVYIVLDPPISSQEDLSNMDIDQKRLWVFPSPVSDADLVLAKQFESACRAVGKKRRFFSTVVNSEGQLVLATKFIRPLRPPPEVLHIDDEEEQRQSKLASLKKIAAFVSLIPVLPSSSEVGDYGEMWLTSEQCLDLVIGNSVSLAVLLCNFFLYLKIQAWVLLGTSIIEGETAYVLTTGCAGDLVWNPKDGKHYSLYDAYCPIIKMDCVVSGRNVWFYKSKERAMPQDFELSETSTWIALFSGDPPAKPAEESPVIQYRLPQSELVEVLQRRMEKHLKQRLMEWRSPHPTRWNRRLSILLSEILPKFEMLDDTSSMEEELYTLPVQMSDFKVTGMTLHMAFTNMDAVTERVQNAQIHSTEIPGTEFALLVYIHPYPNDILSVWVLLASLVVQQR</sequence>
<dbReference type="Pfam" id="PF15625">
    <property type="entry name" value="CC2D2AN-C2"/>
    <property type="match status" value="1"/>
</dbReference>
<dbReference type="Gene3D" id="2.60.40.150">
    <property type="entry name" value="C2 domain"/>
    <property type="match status" value="1"/>
</dbReference>
<dbReference type="GO" id="GO:1905515">
    <property type="term" value="P:non-motile cilium assembly"/>
    <property type="evidence" value="ECO:0007669"/>
    <property type="project" value="TreeGrafter"/>
</dbReference>
<accession>A0AAV6FV07</accession>
<dbReference type="EMBL" id="JADWDJ010000018">
    <property type="protein sequence ID" value="KAG5266543.1"/>
    <property type="molecule type" value="Genomic_DNA"/>
</dbReference>
<evidence type="ECO:0000313" key="4">
    <source>
        <dbReference type="Proteomes" id="UP000823561"/>
    </source>
</evidence>
<organism evidence="3 4">
    <name type="scientific">Alosa alosa</name>
    <name type="common">allis shad</name>
    <dbReference type="NCBI Taxonomy" id="278164"/>
    <lineage>
        <taxon>Eukaryota</taxon>
        <taxon>Metazoa</taxon>
        <taxon>Chordata</taxon>
        <taxon>Craniata</taxon>
        <taxon>Vertebrata</taxon>
        <taxon>Euteleostomi</taxon>
        <taxon>Actinopterygii</taxon>
        <taxon>Neopterygii</taxon>
        <taxon>Teleostei</taxon>
        <taxon>Clupei</taxon>
        <taxon>Clupeiformes</taxon>
        <taxon>Clupeoidei</taxon>
        <taxon>Clupeidae</taxon>
        <taxon>Alosa</taxon>
    </lineage>
</organism>
<dbReference type="SUPFAM" id="SSF49562">
    <property type="entry name" value="C2 domain (Calcium/lipid-binding domain, CaLB)"/>
    <property type="match status" value="1"/>
</dbReference>
<evidence type="ECO:0000259" key="2">
    <source>
        <dbReference type="PROSITE" id="PS50004"/>
    </source>
</evidence>
<dbReference type="InterPro" id="IPR000008">
    <property type="entry name" value="C2_dom"/>
</dbReference>
<dbReference type="InterPro" id="IPR041510">
    <property type="entry name" value="DUF5523"/>
</dbReference>
<dbReference type="PANTHER" id="PTHR20837">
    <property type="entry name" value="CENTROSOMAL PROTEIN-RELATED"/>
    <property type="match status" value="1"/>
</dbReference>
<reference evidence="3" key="1">
    <citation type="submission" date="2020-10" db="EMBL/GenBank/DDBJ databases">
        <title>Chromosome-scale genome assembly of the Allis shad, Alosa alosa.</title>
        <authorList>
            <person name="Margot Z."/>
            <person name="Christophe K."/>
            <person name="Cabau C."/>
            <person name="Louis A."/>
            <person name="Berthelot C."/>
            <person name="Parey E."/>
            <person name="Roest Crollius H."/>
            <person name="Montfort J."/>
            <person name="Robinson-Rechavi M."/>
            <person name="Bucao C."/>
            <person name="Bouchez O."/>
            <person name="Gislard M."/>
            <person name="Lluch J."/>
            <person name="Milhes M."/>
            <person name="Lampietro C."/>
            <person name="Lopez Roques C."/>
            <person name="Donnadieu C."/>
            <person name="Braasch I."/>
            <person name="Desvignes T."/>
            <person name="Postlethwait J."/>
            <person name="Bobe J."/>
            <person name="Guiguen Y."/>
        </authorList>
    </citation>
    <scope>NUCLEOTIDE SEQUENCE</scope>
    <source>
        <strain evidence="3">M-15738</strain>
        <tissue evidence="3">Blood</tissue>
    </source>
</reference>
<keyword evidence="4" id="KW-1185">Reference proteome</keyword>
<feature type="region of interest" description="Disordered" evidence="1">
    <location>
        <begin position="737"/>
        <end position="774"/>
    </location>
</feature>
<dbReference type="PROSITE" id="PS50004">
    <property type="entry name" value="C2"/>
    <property type="match status" value="1"/>
</dbReference>
<name>A0AAV6FV07_9TELE</name>
<dbReference type="InterPro" id="IPR028928">
    <property type="entry name" value="CC2D2AN-C2"/>
</dbReference>
<dbReference type="GO" id="GO:0035869">
    <property type="term" value="C:ciliary transition zone"/>
    <property type="evidence" value="ECO:0007669"/>
    <property type="project" value="TreeGrafter"/>
</dbReference>
<dbReference type="GO" id="GO:1904491">
    <property type="term" value="P:protein localization to ciliary transition zone"/>
    <property type="evidence" value="ECO:0007669"/>
    <property type="project" value="TreeGrafter"/>
</dbReference>
<protein>
    <recommendedName>
        <fullName evidence="2">C2 domain-containing protein</fullName>
    </recommendedName>
</protein>
<dbReference type="Pfam" id="PF24652">
    <property type="entry name" value="CEP76_C"/>
    <property type="match status" value="1"/>
</dbReference>
<evidence type="ECO:0000256" key="1">
    <source>
        <dbReference type="SAM" id="MobiDB-lite"/>
    </source>
</evidence>
<evidence type="ECO:0000313" key="3">
    <source>
        <dbReference type="EMBL" id="KAG5266543.1"/>
    </source>
</evidence>
<dbReference type="Proteomes" id="UP000823561">
    <property type="component" value="Chromosome 18"/>
</dbReference>
<gene>
    <name evidence="3" type="ORF">AALO_G00233310</name>
</gene>
<comment type="caution">
    <text evidence="3">The sequence shown here is derived from an EMBL/GenBank/DDBJ whole genome shotgun (WGS) entry which is preliminary data.</text>
</comment>
<dbReference type="Pfam" id="PF24656">
    <property type="entry name" value="CEPT76_peptidase"/>
    <property type="match status" value="1"/>
</dbReference>
<dbReference type="InterPro" id="IPR056288">
    <property type="entry name" value="CEP76_C"/>
</dbReference>
<dbReference type="InterPro" id="IPR056290">
    <property type="entry name" value="CEPT76/DRC7_peptidase-like_dom"/>
</dbReference>
<dbReference type="PANTHER" id="PTHR20837:SF2">
    <property type="entry name" value="PROTEIN CC2D2B"/>
    <property type="match status" value="1"/>
</dbReference>
<proteinExistence type="predicted"/>
<feature type="domain" description="C2" evidence="2">
    <location>
        <begin position="754"/>
        <end position="933"/>
    </location>
</feature>
<feature type="compositionally biased region" description="Low complexity" evidence="1">
    <location>
        <begin position="752"/>
        <end position="763"/>
    </location>
</feature>
<dbReference type="SMART" id="SM00239">
    <property type="entry name" value="C2"/>
    <property type="match status" value="1"/>
</dbReference>
<dbReference type="InterPro" id="IPR035892">
    <property type="entry name" value="C2_domain_sf"/>
</dbReference>
<dbReference type="InterPro" id="IPR052434">
    <property type="entry name" value="Tectonic-like_complex_comp"/>
</dbReference>
<dbReference type="Pfam" id="PF17661">
    <property type="entry name" value="DUF5523"/>
    <property type="match status" value="1"/>
</dbReference>